<dbReference type="EMBL" id="CAUYUJ010015324">
    <property type="protein sequence ID" value="CAK0852585.1"/>
    <property type="molecule type" value="Genomic_DNA"/>
</dbReference>
<gene>
    <name evidence="1" type="ORF">PCOR1329_LOCUS44316</name>
</gene>
<organism evidence="1 2">
    <name type="scientific">Prorocentrum cordatum</name>
    <dbReference type="NCBI Taxonomy" id="2364126"/>
    <lineage>
        <taxon>Eukaryota</taxon>
        <taxon>Sar</taxon>
        <taxon>Alveolata</taxon>
        <taxon>Dinophyceae</taxon>
        <taxon>Prorocentrales</taxon>
        <taxon>Prorocentraceae</taxon>
        <taxon>Prorocentrum</taxon>
    </lineage>
</organism>
<sequence>MKPSVRIEINDADSWARSFGHPSSLNALNQAPITRPQSVMPPAVCVDRIGTLLNLLENGIIGGYSPSVTQLPLTTNFLAKLGLQDWKPVMLEAWVSERTWRLKL</sequence>
<comment type="caution">
    <text evidence="1">The sequence shown here is derived from an EMBL/GenBank/DDBJ whole genome shotgun (WGS) entry which is preliminary data.</text>
</comment>
<dbReference type="Proteomes" id="UP001189429">
    <property type="component" value="Unassembled WGS sequence"/>
</dbReference>
<proteinExistence type="predicted"/>
<keyword evidence="2" id="KW-1185">Reference proteome</keyword>
<evidence type="ECO:0000313" key="2">
    <source>
        <dbReference type="Proteomes" id="UP001189429"/>
    </source>
</evidence>
<name>A0ABN9U264_9DINO</name>
<protein>
    <submittedName>
        <fullName evidence="1">Uncharacterized protein</fullName>
    </submittedName>
</protein>
<accession>A0ABN9U264</accession>
<evidence type="ECO:0000313" key="1">
    <source>
        <dbReference type="EMBL" id="CAK0852585.1"/>
    </source>
</evidence>
<reference evidence="1" key="1">
    <citation type="submission" date="2023-10" db="EMBL/GenBank/DDBJ databases">
        <authorList>
            <person name="Chen Y."/>
            <person name="Shah S."/>
            <person name="Dougan E. K."/>
            <person name="Thang M."/>
            <person name="Chan C."/>
        </authorList>
    </citation>
    <scope>NUCLEOTIDE SEQUENCE [LARGE SCALE GENOMIC DNA]</scope>
</reference>